<accession>A0A1Y2B0H2</accession>
<name>A0A1Y2B0H2_9TREE</name>
<dbReference type="OrthoDB" id="270318at2759"/>
<dbReference type="InterPro" id="IPR002060">
    <property type="entry name" value="Squ/phyt_synthse"/>
</dbReference>
<dbReference type="InParanoid" id="A0A1Y2B0H2"/>
<gene>
    <name evidence="1" type="ORF">BCR39DRAFT_214326</name>
</gene>
<reference evidence="1 2" key="1">
    <citation type="submission" date="2016-07" db="EMBL/GenBank/DDBJ databases">
        <title>Pervasive Adenine N6-methylation of Active Genes in Fungi.</title>
        <authorList>
            <consortium name="DOE Joint Genome Institute"/>
            <person name="Mondo S.J."/>
            <person name="Dannebaum R.O."/>
            <person name="Kuo R.C."/>
            <person name="Labutti K."/>
            <person name="Haridas S."/>
            <person name="Kuo A."/>
            <person name="Salamov A."/>
            <person name="Ahrendt S.R."/>
            <person name="Lipzen A."/>
            <person name="Sullivan W."/>
            <person name="Andreopoulos W.B."/>
            <person name="Clum A."/>
            <person name="Lindquist E."/>
            <person name="Daum C."/>
            <person name="Ramamoorthy G.K."/>
            <person name="Gryganskyi A."/>
            <person name="Culley D."/>
            <person name="Magnuson J.K."/>
            <person name="James T.Y."/>
            <person name="O'Malley M.A."/>
            <person name="Stajich J.E."/>
            <person name="Spatafora J.W."/>
            <person name="Visel A."/>
            <person name="Grigoriev I.V."/>
        </authorList>
    </citation>
    <scope>NUCLEOTIDE SEQUENCE [LARGE SCALE GENOMIC DNA]</scope>
    <source>
        <strain evidence="1 2">68-887.2</strain>
    </source>
</reference>
<protein>
    <submittedName>
        <fullName evidence="1">Squalene/phytoene synthase-domain-containing protein</fullName>
    </submittedName>
</protein>
<dbReference type="EMBL" id="MCFC01000034">
    <property type="protein sequence ID" value="ORY28050.1"/>
    <property type="molecule type" value="Genomic_DNA"/>
</dbReference>
<evidence type="ECO:0000313" key="1">
    <source>
        <dbReference type="EMBL" id="ORY28050.1"/>
    </source>
</evidence>
<dbReference type="Gene3D" id="1.10.600.10">
    <property type="entry name" value="Farnesyl Diphosphate Synthase"/>
    <property type="match status" value="1"/>
</dbReference>
<dbReference type="Proteomes" id="UP000193986">
    <property type="component" value="Unassembled WGS sequence"/>
</dbReference>
<sequence length="351" mass="39061">MRAGPCLSSAIPHLIPSTRSRLLVYSRASFAQQRQYANGTSPPKPALNTATTSGGPTDPLAYCSSLVQRFDHEAYLTSYFWPRRERAWFLAWRAFNIELHLITTTVSQPALAAIRFQFWRDALASIWGGAEGKAVPQHPVVVLLADLKRSRPIQRYYLSQLIDVRAKNISAPPSASTLDAHLLAHNPLHSALLLGPLPILLPPTHAATSHISHTLSHLSTLLAAVSMLRNMPVLISSKRQLNLPADVCARHGVVDEDVLRRGAEATGVRDACLEVGTRGMDELITARRDLKDTGGKVDPAAAMPIFLTAVPAERYLQRLEKVDFDVFHPDLQKHDWRLSPRIWWRANTRRL</sequence>
<organism evidence="1 2">
    <name type="scientific">Naematelia encephala</name>
    <dbReference type="NCBI Taxonomy" id="71784"/>
    <lineage>
        <taxon>Eukaryota</taxon>
        <taxon>Fungi</taxon>
        <taxon>Dikarya</taxon>
        <taxon>Basidiomycota</taxon>
        <taxon>Agaricomycotina</taxon>
        <taxon>Tremellomycetes</taxon>
        <taxon>Tremellales</taxon>
        <taxon>Naemateliaceae</taxon>
        <taxon>Naematelia</taxon>
    </lineage>
</organism>
<dbReference type="STRING" id="71784.A0A1Y2B0H2"/>
<dbReference type="AlphaFoldDB" id="A0A1Y2B0H2"/>
<keyword evidence="2" id="KW-1185">Reference proteome</keyword>
<proteinExistence type="predicted"/>
<dbReference type="SUPFAM" id="SSF48576">
    <property type="entry name" value="Terpenoid synthases"/>
    <property type="match status" value="1"/>
</dbReference>
<dbReference type="Pfam" id="PF00494">
    <property type="entry name" value="SQS_PSY"/>
    <property type="match status" value="1"/>
</dbReference>
<comment type="caution">
    <text evidence="1">The sequence shown here is derived from an EMBL/GenBank/DDBJ whole genome shotgun (WGS) entry which is preliminary data.</text>
</comment>
<evidence type="ECO:0000313" key="2">
    <source>
        <dbReference type="Proteomes" id="UP000193986"/>
    </source>
</evidence>
<dbReference type="InterPro" id="IPR008949">
    <property type="entry name" value="Isoprenoid_synthase_dom_sf"/>
</dbReference>